<gene>
    <name evidence="2" type="ORF">QBC33DRAFT_516355</name>
</gene>
<name>A0AAJ0BWU5_9PEZI</name>
<dbReference type="PANTHER" id="PTHR33048:SF47">
    <property type="entry name" value="INTEGRAL MEMBRANE PROTEIN-RELATED"/>
    <property type="match status" value="1"/>
</dbReference>
<comment type="caution">
    <text evidence="2">The sequence shown here is derived from an EMBL/GenBank/DDBJ whole genome shotgun (WGS) entry which is preliminary data.</text>
</comment>
<dbReference type="AlphaFoldDB" id="A0AAJ0BWU5"/>
<feature type="transmembrane region" description="Helical" evidence="1">
    <location>
        <begin position="63"/>
        <end position="80"/>
    </location>
</feature>
<accession>A0AAJ0BWU5</accession>
<protein>
    <recommendedName>
        <fullName evidence="4">Integral membrane protein</fullName>
    </recommendedName>
</protein>
<evidence type="ECO:0000256" key="1">
    <source>
        <dbReference type="SAM" id="Phobius"/>
    </source>
</evidence>
<dbReference type="PANTHER" id="PTHR33048">
    <property type="entry name" value="PTH11-LIKE INTEGRAL MEMBRANE PROTEIN (AFU_ORTHOLOGUE AFUA_5G11245)"/>
    <property type="match status" value="1"/>
</dbReference>
<dbReference type="InterPro" id="IPR052337">
    <property type="entry name" value="SAT4-like"/>
</dbReference>
<dbReference type="EMBL" id="MU839013">
    <property type="protein sequence ID" value="KAK1765938.1"/>
    <property type="molecule type" value="Genomic_DNA"/>
</dbReference>
<feature type="transmembrane region" description="Helical" evidence="1">
    <location>
        <begin position="100"/>
        <end position="122"/>
    </location>
</feature>
<organism evidence="2 3">
    <name type="scientific">Phialemonium atrogriseum</name>
    <dbReference type="NCBI Taxonomy" id="1093897"/>
    <lineage>
        <taxon>Eukaryota</taxon>
        <taxon>Fungi</taxon>
        <taxon>Dikarya</taxon>
        <taxon>Ascomycota</taxon>
        <taxon>Pezizomycotina</taxon>
        <taxon>Sordariomycetes</taxon>
        <taxon>Sordariomycetidae</taxon>
        <taxon>Cephalothecales</taxon>
        <taxon>Cephalothecaceae</taxon>
        <taxon>Phialemonium</taxon>
    </lineage>
</organism>
<keyword evidence="1" id="KW-0812">Transmembrane</keyword>
<keyword evidence="1" id="KW-1133">Transmembrane helix</keyword>
<dbReference type="RefSeq" id="XP_060282151.1">
    <property type="nucleotide sequence ID" value="XM_060426144.1"/>
</dbReference>
<evidence type="ECO:0008006" key="4">
    <source>
        <dbReference type="Google" id="ProtNLM"/>
    </source>
</evidence>
<dbReference type="Proteomes" id="UP001244011">
    <property type="component" value="Unassembled WGS sequence"/>
</dbReference>
<keyword evidence="3" id="KW-1185">Reference proteome</keyword>
<dbReference type="GeneID" id="85309331"/>
<sequence length="208" mass="22555">MAPPPPINLTIWFLVDAILGQRIYSKFLHHRPLWWDDYVLISAWVNSDSGEGSATPKRTGESVQASIIAASVLATVPTVFGYGRHSWDVAPADLTRGWRAVWVCIATLNLAMGAIAVLLAGITSIVKITNIHTIESAGIFDGVAFVLWPSAESTITVVAASIPILRVLIRDVPPLPPRLGKLEPYWVSNVSGLGTDVPGWEKQLPRAM</sequence>
<evidence type="ECO:0000313" key="2">
    <source>
        <dbReference type="EMBL" id="KAK1765938.1"/>
    </source>
</evidence>
<proteinExistence type="predicted"/>
<keyword evidence="1" id="KW-0472">Membrane</keyword>
<evidence type="ECO:0000313" key="3">
    <source>
        <dbReference type="Proteomes" id="UP001244011"/>
    </source>
</evidence>
<reference evidence="2" key="1">
    <citation type="submission" date="2023-06" db="EMBL/GenBank/DDBJ databases">
        <title>Genome-scale phylogeny and comparative genomics of the fungal order Sordariales.</title>
        <authorList>
            <consortium name="Lawrence Berkeley National Laboratory"/>
            <person name="Hensen N."/>
            <person name="Bonometti L."/>
            <person name="Westerberg I."/>
            <person name="Brannstrom I.O."/>
            <person name="Guillou S."/>
            <person name="Cros-Aarteil S."/>
            <person name="Calhoun S."/>
            <person name="Haridas S."/>
            <person name="Kuo A."/>
            <person name="Mondo S."/>
            <person name="Pangilinan J."/>
            <person name="Riley R."/>
            <person name="Labutti K."/>
            <person name="Andreopoulos B."/>
            <person name="Lipzen A."/>
            <person name="Chen C."/>
            <person name="Yanf M."/>
            <person name="Daum C."/>
            <person name="Ng V."/>
            <person name="Clum A."/>
            <person name="Steindorff A."/>
            <person name="Ohm R."/>
            <person name="Martin F."/>
            <person name="Silar P."/>
            <person name="Natvig D."/>
            <person name="Lalanne C."/>
            <person name="Gautier V."/>
            <person name="Ament-Velasquez S.L."/>
            <person name="Kruys A."/>
            <person name="Hutchinson M.I."/>
            <person name="Powell A.J."/>
            <person name="Barry K."/>
            <person name="Miller A.N."/>
            <person name="Grigoriev I.V."/>
            <person name="Debuchy R."/>
            <person name="Gladieux P."/>
            <person name="Thoren M.H."/>
            <person name="Johannesson H."/>
        </authorList>
    </citation>
    <scope>NUCLEOTIDE SEQUENCE</scope>
    <source>
        <strain evidence="2">8032-3</strain>
    </source>
</reference>